<dbReference type="EMBL" id="LAZR01010262">
    <property type="protein sequence ID" value="KKM67935.1"/>
    <property type="molecule type" value="Genomic_DNA"/>
</dbReference>
<accession>A0A0F9LUD2</accession>
<sequence>MSIETIKRCTICKQRIGKRCNGEEYKTEETKGGYNTIIRPRIVCDGMLKGISINYKNDKLYPIVEGHGVTTYVTLKKVNMGIYMNCRECHKSYPINSKKYWGENHRHEGRCRDCSSRLK</sequence>
<gene>
    <name evidence="1" type="ORF">LCGC14_1466050</name>
</gene>
<dbReference type="AlphaFoldDB" id="A0A0F9LUD2"/>
<reference evidence="1" key="1">
    <citation type="journal article" date="2015" name="Nature">
        <title>Complex archaea that bridge the gap between prokaryotes and eukaryotes.</title>
        <authorList>
            <person name="Spang A."/>
            <person name="Saw J.H."/>
            <person name="Jorgensen S.L."/>
            <person name="Zaremba-Niedzwiedzka K."/>
            <person name="Martijn J."/>
            <person name="Lind A.E."/>
            <person name="van Eijk R."/>
            <person name="Schleper C."/>
            <person name="Guy L."/>
            <person name="Ettema T.J."/>
        </authorList>
    </citation>
    <scope>NUCLEOTIDE SEQUENCE</scope>
</reference>
<proteinExistence type="predicted"/>
<comment type="caution">
    <text evidence="1">The sequence shown here is derived from an EMBL/GenBank/DDBJ whole genome shotgun (WGS) entry which is preliminary data.</text>
</comment>
<name>A0A0F9LUD2_9ZZZZ</name>
<evidence type="ECO:0000313" key="1">
    <source>
        <dbReference type="EMBL" id="KKM67935.1"/>
    </source>
</evidence>
<organism evidence="1">
    <name type="scientific">marine sediment metagenome</name>
    <dbReference type="NCBI Taxonomy" id="412755"/>
    <lineage>
        <taxon>unclassified sequences</taxon>
        <taxon>metagenomes</taxon>
        <taxon>ecological metagenomes</taxon>
    </lineage>
</organism>
<protein>
    <submittedName>
        <fullName evidence="1">Uncharacterized protein</fullName>
    </submittedName>
</protein>